<evidence type="ECO:0000313" key="2">
    <source>
        <dbReference type="EMBL" id="KAL3766991.1"/>
    </source>
</evidence>
<keyword evidence="1" id="KW-0732">Signal</keyword>
<accession>A0ABD3MVY1</accession>
<evidence type="ECO:0000256" key="1">
    <source>
        <dbReference type="SAM" id="SignalP"/>
    </source>
</evidence>
<feature type="signal peptide" evidence="1">
    <location>
        <begin position="1"/>
        <end position="18"/>
    </location>
</feature>
<organism evidence="2 3">
    <name type="scientific">Cyclotella atomus</name>
    <dbReference type="NCBI Taxonomy" id="382360"/>
    <lineage>
        <taxon>Eukaryota</taxon>
        <taxon>Sar</taxon>
        <taxon>Stramenopiles</taxon>
        <taxon>Ochrophyta</taxon>
        <taxon>Bacillariophyta</taxon>
        <taxon>Coscinodiscophyceae</taxon>
        <taxon>Thalassiosirophycidae</taxon>
        <taxon>Stephanodiscales</taxon>
        <taxon>Stephanodiscaceae</taxon>
        <taxon>Cyclotella</taxon>
    </lineage>
</organism>
<evidence type="ECO:0000313" key="3">
    <source>
        <dbReference type="Proteomes" id="UP001530400"/>
    </source>
</evidence>
<dbReference type="AlphaFoldDB" id="A0ABD3MVY1"/>
<sequence>MRSIIVLQVLTLPASALSDTLNPRGNESPSLADDPSPKLSECLLSAVSDDDCGTVLEGCIWCAEPIYGLCLTESAAKKVKWMPFLTCTFPDEEVAEIAEINDSQVIQVNDMNDVKFRIA</sequence>
<gene>
    <name evidence="2" type="ORF">ACHAWO_004965</name>
</gene>
<keyword evidence="3" id="KW-1185">Reference proteome</keyword>
<reference evidence="2 3" key="1">
    <citation type="submission" date="2024-10" db="EMBL/GenBank/DDBJ databases">
        <title>Updated reference genomes for cyclostephanoid diatoms.</title>
        <authorList>
            <person name="Roberts W.R."/>
            <person name="Alverson A.J."/>
        </authorList>
    </citation>
    <scope>NUCLEOTIDE SEQUENCE [LARGE SCALE GENOMIC DNA]</scope>
    <source>
        <strain evidence="2 3">AJA010-31</strain>
    </source>
</reference>
<dbReference type="Proteomes" id="UP001530400">
    <property type="component" value="Unassembled WGS sequence"/>
</dbReference>
<feature type="chain" id="PRO_5044886261" evidence="1">
    <location>
        <begin position="19"/>
        <end position="119"/>
    </location>
</feature>
<dbReference type="EMBL" id="JALLPJ020001375">
    <property type="protein sequence ID" value="KAL3766991.1"/>
    <property type="molecule type" value="Genomic_DNA"/>
</dbReference>
<proteinExistence type="predicted"/>
<comment type="caution">
    <text evidence="2">The sequence shown here is derived from an EMBL/GenBank/DDBJ whole genome shotgun (WGS) entry which is preliminary data.</text>
</comment>
<name>A0ABD3MVY1_9STRA</name>
<protein>
    <submittedName>
        <fullName evidence="2">Uncharacterized protein</fullName>
    </submittedName>
</protein>